<dbReference type="InterPro" id="IPR037104">
    <property type="entry name" value="Annexin_sf"/>
</dbReference>
<protein>
    <recommendedName>
        <fullName evidence="5">Annexin</fullName>
    </recommendedName>
</protein>
<gene>
    <name evidence="3" type="ORF">KSP40_PGU003218</name>
</gene>
<proteinExistence type="predicted"/>
<evidence type="ECO:0000313" key="3">
    <source>
        <dbReference type="EMBL" id="KAK8943426.1"/>
    </source>
</evidence>
<evidence type="ECO:0000313" key="4">
    <source>
        <dbReference type="Proteomes" id="UP001412067"/>
    </source>
</evidence>
<keyword evidence="2" id="KW-0041">Annexin</keyword>
<dbReference type="PANTHER" id="PTHR10502:SF190">
    <property type="entry name" value="OS09G0453300 PROTEIN"/>
    <property type="match status" value="1"/>
</dbReference>
<sequence>MEESSTIIIEIFSKRSIPQLRLAFSSYRHIYGHDFIEMIHLSLTADATKKTVLTRVMIGSAEAGMEKVKAAYARRYNLKLEDAICERVSDDEIYRDFLLDLSNGHGKDFGCSVW</sequence>
<evidence type="ECO:0000256" key="1">
    <source>
        <dbReference type="ARBA" id="ARBA00022737"/>
    </source>
</evidence>
<dbReference type="InterPro" id="IPR018502">
    <property type="entry name" value="Annexin_repeat"/>
</dbReference>
<keyword evidence="4" id="KW-1185">Reference proteome</keyword>
<dbReference type="Gene3D" id="1.10.220.10">
    <property type="entry name" value="Annexin"/>
    <property type="match status" value="2"/>
</dbReference>
<comment type="caution">
    <text evidence="3">The sequence shown here is derived from an EMBL/GenBank/DDBJ whole genome shotgun (WGS) entry which is preliminary data.</text>
</comment>
<dbReference type="SUPFAM" id="SSF47874">
    <property type="entry name" value="Annexin"/>
    <property type="match status" value="1"/>
</dbReference>
<reference evidence="3 4" key="1">
    <citation type="journal article" date="2022" name="Nat. Plants">
        <title>Genomes of leafy and leafless Platanthera orchids illuminate the evolution of mycoheterotrophy.</title>
        <authorList>
            <person name="Li M.H."/>
            <person name="Liu K.W."/>
            <person name="Li Z."/>
            <person name="Lu H.C."/>
            <person name="Ye Q.L."/>
            <person name="Zhang D."/>
            <person name="Wang J.Y."/>
            <person name="Li Y.F."/>
            <person name="Zhong Z.M."/>
            <person name="Liu X."/>
            <person name="Yu X."/>
            <person name="Liu D.K."/>
            <person name="Tu X.D."/>
            <person name="Liu B."/>
            <person name="Hao Y."/>
            <person name="Liao X.Y."/>
            <person name="Jiang Y.T."/>
            <person name="Sun W.H."/>
            <person name="Chen J."/>
            <person name="Chen Y.Q."/>
            <person name="Ai Y."/>
            <person name="Zhai J.W."/>
            <person name="Wu S.S."/>
            <person name="Zhou Z."/>
            <person name="Hsiao Y.Y."/>
            <person name="Wu W.L."/>
            <person name="Chen Y.Y."/>
            <person name="Lin Y.F."/>
            <person name="Hsu J.L."/>
            <person name="Li C.Y."/>
            <person name="Wang Z.W."/>
            <person name="Zhao X."/>
            <person name="Zhong W.Y."/>
            <person name="Ma X.K."/>
            <person name="Ma L."/>
            <person name="Huang J."/>
            <person name="Chen G.Z."/>
            <person name="Huang M.Z."/>
            <person name="Huang L."/>
            <person name="Peng D.H."/>
            <person name="Luo Y.B."/>
            <person name="Zou S.Q."/>
            <person name="Chen S.P."/>
            <person name="Lan S."/>
            <person name="Tsai W.C."/>
            <person name="Van de Peer Y."/>
            <person name="Liu Z.J."/>
        </authorList>
    </citation>
    <scope>NUCLEOTIDE SEQUENCE [LARGE SCALE GENOMIC DNA]</scope>
    <source>
        <strain evidence="3">Lor288</strain>
    </source>
</reference>
<dbReference type="PANTHER" id="PTHR10502">
    <property type="entry name" value="ANNEXIN"/>
    <property type="match status" value="1"/>
</dbReference>
<accession>A0ABR2LL40</accession>
<dbReference type="Pfam" id="PF00191">
    <property type="entry name" value="Annexin"/>
    <property type="match status" value="2"/>
</dbReference>
<organism evidence="3 4">
    <name type="scientific">Platanthera guangdongensis</name>
    <dbReference type="NCBI Taxonomy" id="2320717"/>
    <lineage>
        <taxon>Eukaryota</taxon>
        <taxon>Viridiplantae</taxon>
        <taxon>Streptophyta</taxon>
        <taxon>Embryophyta</taxon>
        <taxon>Tracheophyta</taxon>
        <taxon>Spermatophyta</taxon>
        <taxon>Magnoliopsida</taxon>
        <taxon>Liliopsida</taxon>
        <taxon>Asparagales</taxon>
        <taxon>Orchidaceae</taxon>
        <taxon>Orchidoideae</taxon>
        <taxon>Orchideae</taxon>
        <taxon>Orchidinae</taxon>
        <taxon>Platanthera</taxon>
    </lineage>
</organism>
<dbReference type="EMBL" id="JBBWWR010000018">
    <property type="protein sequence ID" value="KAK8943426.1"/>
    <property type="molecule type" value="Genomic_DNA"/>
</dbReference>
<keyword evidence="1" id="KW-0677">Repeat</keyword>
<evidence type="ECO:0008006" key="5">
    <source>
        <dbReference type="Google" id="ProtNLM"/>
    </source>
</evidence>
<name>A0ABR2LL40_9ASPA</name>
<dbReference type="Proteomes" id="UP001412067">
    <property type="component" value="Unassembled WGS sequence"/>
</dbReference>
<evidence type="ECO:0000256" key="2">
    <source>
        <dbReference type="ARBA" id="ARBA00023216"/>
    </source>
</evidence>